<dbReference type="InterPro" id="IPR050312">
    <property type="entry name" value="IolE/XylAMocC-like"/>
</dbReference>
<gene>
    <name evidence="2" type="ORF">DHW03_12245</name>
</gene>
<reference evidence="2 3" key="1">
    <citation type="submission" date="2018-05" db="EMBL/GenBank/DDBJ databases">
        <title>Pedobacter paludis sp. nov., isolated from wetland soil.</title>
        <authorList>
            <person name="Zhang Y."/>
            <person name="Wang G."/>
        </authorList>
    </citation>
    <scope>NUCLEOTIDE SEQUENCE [LARGE SCALE GENOMIC DNA]</scope>
    <source>
        <strain evidence="2 3">KCTC22721</strain>
    </source>
</reference>
<dbReference type="RefSeq" id="WP_109926144.1">
    <property type="nucleotide sequence ID" value="NZ_QGNZ01000003.1"/>
</dbReference>
<sequence>MNSRRTFIKNVGLVAGAALIIPSLAFDKVNKNVGLQLYTLRDELPKDVRGIIEKVAKAGYKEVETYGYSNGKFWGLTPKEFKNLLSSNGLMAPSGHYGMDDFIKTGKTDALKADIESCAAIGGKYFTIAGAHVDTSKGADGFKSTALAFNKAAELAKASGLKFAYHNHDFEFKKIGDTTGYNVYLNETDKNLVGFELDLYWVVRSGNDPLSLISAHPGRFPMWHVKDMDKAKPELNTEVGKGSIDFKAIFARAKASGLQHFFVEHENNYYPNPIGSIESSCDYIKTNLI</sequence>
<dbReference type="AlphaFoldDB" id="A0A317END0"/>
<organism evidence="2 3">
    <name type="scientific">Pedobacter yonginense</name>
    <dbReference type="NCBI Taxonomy" id="651869"/>
    <lineage>
        <taxon>Bacteria</taxon>
        <taxon>Pseudomonadati</taxon>
        <taxon>Bacteroidota</taxon>
        <taxon>Sphingobacteriia</taxon>
        <taxon>Sphingobacteriales</taxon>
        <taxon>Sphingobacteriaceae</taxon>
        <taxon>Pedobacter</taxon>
    </lineage>
</organism>
<name>A0A317END0_9SPHI</name>
<dbReference type="Proteomes" id="UP000245379">
    <property type="component" value="Unassembled WGS sequence"/>
</dbReference>
<evidence type="ECO:0000313" key="3">
    <source>
        <dbReference type="Proteomes" id="UP000245379"/>
    </source>
</evidence>
<dbReference type="PROSITE" id="PS51318">
    <property type="entry name" value="TAT"/>
    <property type="match status" value="1"/>
</dbReference>
<dbReference type="OrthoDB" id="9798407at2"/>
<dbReference type="InterPro" id="IPR013022">
    <property type="entry name" value="Xyl_isomerase-like_TIM-brl"/>
</dbReference>
<proteinExistence type="predicted"/>
<dbReference type="PANTHER" id="PTHR12110:SF41">
    <property type="entry name" value="INOSOSE DEHYDRATASE"/>
    <property type="match status" value="1"/>
</dbReference>
<dbReference type="PANTHER" id="PTHR12110">
    <property type="entry name" value="HYDROXYPYRUVATE ISOMERASE"/>
    <property type="match status" value="1"/>
</dbReference>
<protein>
    <submittedName>
        <fullName evidence="2">Sugar phosphate isomerase/epimerase</fullName>
    </submittedName>
</protein>
<dbReference type="InterPro" id="IPR036237">
    <property type="entry name" value="Xyl_isomerase-like_sf"/>
</dbReference>
<dbReference type="EMBL" id="QGNZ01000003">
    <property type="protein sequence ID" value="PWS26796.1"/>
    <property type="molecule type" value="Genomic_DNA"/>
</dbReference>
<evidence type="ECO:0000313" key="2">
    <source>
        <dbReference type="EMBL" id="PWS26796.1"/>
    </source>
</evidence>
<dbReference type="InterPro" id="IPR006311">
    <property type="entry name" value="TAT_signal"/>
</dbReference>
<keyword evidence="3" id="KW-1185">Reference proteome</keyword>
<dbReference type="Pfam" id="PF01261">
    <property type="entry name" value="AP_endonuc_2"/>
    <property type="match status" value="1"/>
</dbReference>
<dbReference type="SUPFAM" id="SSF51658">
    <property type="entry name" value="Xylose isomerase-like"/>
    <property type="match status" value="1"/>
</dbReference>
<comment type="caution">
    <text evidence="2">The sequence shown here is derived from an EMBL/GenBank/DDBJ whole genome shotgun (WGS) entry which is preliminary data.</text>
</comment>
<keyword evidence="2" id="KW-0413">Isomerase</keyword>
<dbReference type="Gene3D" id="3.20.20.150">
    <property type="entry name" value="Divalent-metal-dependent TIM barrel enzymes"/>
    <property type="match status" value="1"/>
</dbReference>
<evidence type="ECO:0000259" key="1">
    <source>
        <dbReference type="Pfam" id="PF01261"/>
    </source>
</evidence>
<feature type="domain" description="Xylose isomerase-like TIM barrel" evidence="1">
    <location>
        <begin position="52"/>
        <end position="285"/>
    </location>
</feature>
<accession>A0A317END0</accession>
<dbReference type="GO" id="GO:0016853">
    <property type="term" value="F:isomerase activity"/>
    <property type="evidence" value="ECO:0007669"/>
    <property type="project" value="UniProtKB-KW"/>
</dbReference>